<gene>
    <name evidence="1" type="ORF">NS506_04287</name>
    <name evidence="2" type="ORF">NSK11_contig00068-0010</name>
</gene>
<reference evidence="3" key="1">
    <citation type="submission" date="2015-07" db="EMBL/GenBank/DDBJ databases">
        <title>Nocardia seriolae U-1 whole genome shotgun sequence.</title>
        <authorList>
            <person name="Imajoh M."/>
            <person name="Fukumoto Y."/>
            <person name="Sukeda M."/>
            <person name="Yamane J."/>
            <person name="Yamasaki K."/>
            <person name="Shimizu M."/>
            <person name="Ohnishi K."/>
            <person name="Oshima S."/>
        </authorList>
    </citation>
    <scope>NUCLEOTIDE SEQUENCE [LARGE SCALE GENOMIC DNA]</scope>
    <source>
        <strain evidence="3">U-1</strain>
    </source>
</reference>
<keyword evidence="3" id="KW-1185">Reference proteome</keyword>
<dbReference type="Proteomes" id="UP000180166">
    <property type="component" value="Chromosome"/>
</dbReference>
<proteinExistence type="predicted"/>
<evidence type="ECO:0000313" key="1">
    <source>
        <dbReference type="EMBL" id="APA98335.1"/>
    </source>
</evidence>
<name>A0ABC9YWY6_9NOCA</name>
<organism evidence="2 3">
    <name type="scientific">Nocardia seriolae</name>
    <dbReference type="NCBI Taxonomy" id="37332"/>
    <lineage>
        <taxon>Bacteria</taxon>
        <taxon>Bacillati</taxon>
        <taxon>Actinomycetota</taxon>
        <taxon>Actinomycetes</taxon>
        <taxon>Mycobacteriales</taxon>
        <taxon>Nocardiaceae</taxon>
        <taxon>Nocardia</taxon>
    </lineage>
</organism>
<dbReference type="RefSeq" id="WP_045438114.1">
    <property type="nucleotide sequence ID" value="NZ_AP028459.1"/>
</dbReference>
<dbReference type="GeneID" id="93375228"/>
<dbReference type="KEGG" id="nsr:NS506_04287"/>
<protein>
    <submittedName>
        <fullName evidence="2">Uncharacterized protein</fullName>
    </submittedName>
</protein>
<evidence type="ECO:0000313" key="4">
    <source>
        <dbReference type="Proteomes" id="UP000180166"/>
    </source>
</evidence>
<reference evidence="2 3" key="2">
    <citation type="journal article" date="2016" name="Genome Announc.">
        <title>Draft Genome Sequence of Erythromycin- and Oxytetracycline-Sensitive Nocardia seriolae Strain U-1 (NBRC 110359).</title>
        <authorList>
            <person name="Imajoh M."/>
            <person name="Sukeda M."/>
            <person name="Shimizu M."/>
            <person name="Yamane J."/>
            <person name="Ohnishi K."/>
            <person name="Oshima S."/>
        </authorList>
    </citation>
    <scope>NUCLEOTIDE SEQUENCE [LARGE SCALE GENOMIC DNA]</scope>
    <source>
        <strain evidence="2 3">U-1</strain>
    </source>
</reference>
<dbReference type="Proteomes" id="UP000037179">
    <property type="component" value="Unassembled WGS sequence"/>
</dbReference>
<reference evidence="1 4" key="3">
    <citation type="submission" date="2016-10" db="EMBL/GenBank/DDBJ databases">
        <title>Genome sequence of Nocardia seriolae strain EM150506, isolated from Anguila japonica.</title>
        <authorList>
            <person name="Han H.-J."/>
        </authorList>
    </citation>
    <scope>NUCLEOTIDE SEQUENCE [LARGE SCALE GENOMIC DNA]</scope>
    <source>
        <strain evidence="1 4">EM150506</strain>
    </source>
</reference>
<accession>A0ABC9YWY6</accession>
<dbReference type="EMBL" id="CP017839">
    <property type="protein sequence ID" value="APA98335.1"/>
    <property type="molecule type" value="Genomic_DNA"/>
</dbReference>
<dbReference type="EMBL" id="BBYQ01000068">
    <property type="protein sequence ID" value="GAP29920.1"/>
    <property type="molecule type" value="Genomic_DNA"/>
</dbReference>
<dbReference type="AlphaFoldDB" id="A0ABC9YWY6"/>
<evidence type="ECO:0000313" key="2">
    <source>
        <dbReference type="EMBL" id="GAP29920.1"/>
    </source>
</evidence>
<sequence>MPGRGLVKVDDLPIVEIRALRDVIDVVEDRLRRFEAAHGVVLSPRSEVYAAVIYAVIASARASGDYGAGSLARAPLLDEILTATDAQPWERAIYAVATGTPMSATGTSSTTTGTALTR</sequence>
<evidence type="ECO:0000313" key="3">
    <source>
        <dbReference type="Proteomes" id="UP000037179"/>
    </source>
</evidence>